<dbReference type="InterPro" id="IPR036603">
    <property type="entry name" value="RBP11-like"/>
</dbReference>
<evidence type="ECO:0000256" key="9">
    <source>
        <dbReference type="ARBA" id="ARBA00033070"/>
    </source>
</evidence>
<sequence length="305" mass="33208">MISPNFQIKKEAQTATQGRFAIEPLQQGYGHTLGNALRRVLLSSLPGAAITEIKITGIRHKFSTLEGLKQDIIELILNLKEVRFAYTGKKPVKLLLEKSGPGVVTAGDIKASGSVRVVNPELVVADLASRKNRLKIQLTVSPGYGYSSFEQRPTDKIGVIPIDAIFSPVQRVNYWVEATRVGRKTNWDKLVLEIDTDGTIKPQEALKQAGEILVDFFGQVVKPKKMSEAKSAPTMAVAGLANLTLEELELPTRIINALRKGNYGTVGDLQAATAKDLTKVKNLGSKSIEIVIKALKKKGVSLKEA</sequence>
<evidence type="ECO:0000256" key="2">
    <source>
        <dbReference type="ARBA" id="ARBA00012418"/>
    </source>
</evidence>
<evidence type="ECO:0000259" key="12">
    <source>
        <dbReference type="SMART" id="SM00662"/>
    </source>
</evidence>
<comment type="function">
    <text evidence="11">DNA-dependent RNA polymerase catalyzes the transcription of DNA into RNA using the four ribonucleoside triphosphates as substrates.</text>
</comment>
<dbReference type="Gene3D" id="3.30.1360.10">
    <property type="entry name" value="RNA polymerase, RBP11-like subunit"/>
    <property type="match status" value="1"/>
</dbReference>
<accession>A0A2M6XAN3</accession>
<reference evidence="14" key="1">
    <citation type="submission" date="2017-09" db="EMBL/GenBank/DDBJ databases">
        <title>Depth-based differentiation of microbial function through sediment-hosted aquifers and enrichment of novel symbionts in the deep terrestrial subsurface.</title>
        <authorList>
            <person name="Probst A.J."/>
            <person name="Ladd B."/>
            <person name="Jarett J.K."/>
            <person name="Geller-Mcgrath D.E."/>
            <person name="Sieber C.M.K."/>
            <person name="Emerson J.B."/>
            <person name="Anantharaman K."/>
            <person name="Thomas B.C."/>
            <person name="Malmstrom R."/>
            <person name="Stieglmeier M."/>
            <person name="Klingl A."/>
            <person name="Woyke T."/>
            <person name="Ryan C.M."/>
            <person name="Banfield J.F."/>
        </authorList>
    </citation>
    <scope>NUCLEOTIDE SEQUENCE [LARGE SCALE GENOMIC DNA]</scope>
</reference>
<dbReference type="FunFam" id="2.170.120.12:FF:000001">
    <property type="entry name" value="DNA-directed RNA polymerase subunit alpha"/>
    <property type="match status" value="1"/>
</dbReference>
<gene>
    <name evidence="11" type="primary">rpoA</name>
    <name evidence="13" type="ORF">COT66_01635</name>
</gene>
<evidence type="ECO:0000256" key="10">
    <source>
        <dbReference type="ARBA" id="ARBA00048552"/>
    </source>
</evidence>
<keyword evidence="5 11" id="KW-0808">Transferase</keyword>
<dbReference type="SMART" id="SM00662">
    <property type="entry name" value="RPOLD"/>
    <property type="match status" value="1"/>
</dbReference>
<dbReference type="EC" id="2.7.7.6" evidence="2 11"/>
<comment type="caution">
    <text evidence="13">The sequence shown here is derived from an EMBL/GenBank/DDBJ whole genome shotgun (WGS) entry which is preliminary data.</text>
</comment>
<name>A0A2M6XAN3_9BACT</name>
<evidence type="ECO:0000256" key="11">
    <source>
        <dbReference type="HAMAP-Rule" id="MF_00059"/>
    </source>
</evidence>
<dbReference type="EMBL" id="PEZK01000026">
    <property type="protein sequence ID" value="PIU02132.1"/>
    <property type="molecule type" value="Genomic_DNA"/>
</dbReference>
<keyword evidence="7 11" id="KW-0804">Transcription</keyword>
<dbReference type="InterPro" id="IPR011260">
    <property type="entry name" value="RNAP_asu_C"/>
</dbReference>
<proteinExistence type="inferred from homology"/>
<dbReference type="Gene3D" id="1.10.150.20">
    <property type="entry name" value="5' to 3' exonuclease, C-terminal subdomain"/>
    <property type="match status" value="1"/>
</dbReference>
<dbReference type="AlphaFoldDB" id="A0A2M6XAN3"/>
<evidence type="ECO:0000256" key="1">
    <source>
        <dbReference type="ARBA" id="ARBA00007123"/>
    </source>
</evidence>
<dbReference type="Pfam" id="PF01193">
    <property type="entry name" value="RNA_pol_L"/>
    <property type="match status" value="1"/>
</dbReference>
<comment type="subunit">
    <text evidence="11">Homodimer. The RNAP catalytic core consists of 2 alpha, 1 beta, 1 beta' and 1 omega subunit. When a sigma factor is associated with the core the holoenzyme is formed, which can initiate transcription.</text>
</comment>
<dbReference type="HAMAP" id="MF_00059">
    <property type="entry name" value="RNApol_bact_RpoA"/>
    <property type="match status" value="1"/>
</dbReference>
<feature type="domain" description="DNA-directed RNA polymerase RpoA/D/Rpb3-type" evidence="12">
    <location>
        <begin position="17"/>
        <end position="223"/>
    </location>
</feature>
<dbReference type="Pfam" id="PF03118">
    <property type="entry name" value="RNA_pol_A_CTD"/>
    <property type="match status" value="1"/>
</dbReference>
<feature type="region of interest" description="Alpha C-terminal domain (alpha-CTD)" evidence="11">
    <location>
        <begin position="233"/>
        <end position="305"/>
    </location>
</feature>
<dbReference type="Gene3D" id="2.170.120.12">
    <property type="entry name" value="DNA-directed RNA polymerase, insert domain"/>
    <property type="match status" value="1"/>
</dbReference>
<dbReference type="SUPFAM" id="SSF56553">
    <property type="entry name" value="Insert subdomain of RNA polymerase alpha subunit"/>
    <property type="match status" value="1"/>
</dbReference>
<evidence type="ECO:0000256" key="4">
    <source>
        <dbReference type="ARBA" id="ARBA00022478"/>
    </source>
</evidence>
<dbReference type="InterPro" id="IPR036643">
    <property type="entry name" value="RNApol_insert_sf"/>
</dbReference>
<dbReference type="Proteomes" id="UP000231214">
    <property type="component" value="Unassembled WGS sequence"/>
</dbReference>
<comment type="similarity">
    <text evidence="1 11">Belongs to the RNA polymerase alpha chain family.</text>
</comment>
<dbReference type="SUPFAM" id="SSF55257">
    <property type="entry name" value="RBP11-like subunits of RNA polymerase"/>
    <property type="match status" value="1"/>
</dbReference>
<dbReference type="SUPFAM" id="SSF47789">
    <property type="entry name" value="C-terminal domain of RNA polymerase alpha subunit"/>
    <property type="match status" value="1"/>
</dbReference>
<evidence type="ECO:0000313" key="14">
    <source>
        <dbReference type="Proteomes" id="UP000231214"/>
    </source>
</evidence>
<dbReference type="CDD" id="cd06928">
    <property type="entry name" value="RNAP_alpha_NTD"/>
    <property type="match status" value="1"/>
</dbReference>
<dbReference type="GO" id="GO:0006351">
    <property type="term" value="P:DNA-templated transcription"/>
    <property type="evidence" value="ECO:0007669"/>
    <property type="project" value="UniProtKB-UniRule"/>
</dbReference>
<dbReference type="NCBIfam" id="TIGR02027">
    <property type="entry name" value="rpoA"/>
    <property type="match status" value="1"/>
</dbReference>
<organism evidence="13 14">
    <name type="scientific">Candidatus Shapirobacteria bacterium CG09_land_8_20_14_0_10_49_15</name>
    <dbReference type="NCBI Taxonomy" id="1974482"/>
    <lineage>
        <taxon>Bacteria</taxon>
        <taxon>Candidatus Shapironibacteriota</taxon>
    </lineage>
</organism>
<dbReference type="GO" id="GO:0003899">
    <property type="term" value="F:DNA-directed RNA polymerase activity"/>
    <property type="evidence" value="ECO:0007669"/>
    <property type="project" value="UniProtKB-UniRule"/>
</dbReference>
<dbReference type="Pfam" id="PF01000">
    <property type="entry name" value="RNA_pol_A_bac"/>
    <property type="match status" value="1"/>
</dbReference>
<dbReference type="GO" id="GO:0005737">
    <property type="term" value="C:cytoplasm"/>
    <property type="evidence" value="ECO:0007669"/>
    <property type="project" value="UniProtKB-ARBA"/>
</dbReference>
<dbReference type="GO" id="GO:0003677">
    <property type="term" value="F:DNA binding"/>
    <property type="evidence" value="ECO:0007669"/>
    <property type="project" value="UniProtKB-UniRule"/>
</dbReference>
<evidence type="ECO:0000256" key="7">
    <source>
        <dbReference type="ARBA" id="ARBA00023163"/>
    </source>
</evidence>
<dbReference type="GO" id="GO:0046983">
    <property type="term" value="F:protein dimerization activity"/>
    <property type="evidence" value="ECO:0007669"/>
    <property type="project" value="InterPro"/>
</dbReference>
<protein>
    <recommendedName>
        <fullName evidence="3 11">DNA-directed RNA polymerase subunit alpha</fullName>
        <shortName evidence="11">RNAP subunit alpha</shortName>
        <ecNumber evidence="2 11">2.7.7.6</ecNumber>
    </recommendedName>
    <alternativeName>
        <fullName evidence="9 11">RNA polymerase subunit alpha</fullName>
    </alternativeName>
    <alternativeName>
        <fullName evidence="8 11">Transcriptase subunit alpha</fullName>
    </alternativeName>
</protein>
<dbReference type="InterPro" id="IPR011262">
    <property type="entry name" value="DNA-dir_RNA_pol_insert"/>
</dbReference>
<feature type="region of interest" description="Alpha N-terminal domain (alpha-NTD)" evidence="11">
    <location>
        <begin position="1"/>
        <end position="228"/>
    </location>
</feature>
<evidence type="ECO:0000313" key="13">
    <source>
        <dbReference type="EMBL" id="PIU02132.1"/>
    </source>
</evidence>
<evidence type="ECO:0000256" key="5">
    <source>
        <dbReference type="ARBA" id="ARBA00022679"/>
    </source>
</evidence>
<keyword evidence="4 11" id="KW-0240">DNA-directed RNA polymerase</keyword>
<dbReference type="NCBIfam" id="NF003519">
    <property type="entry name" value="PRK05182.2-5"/>
    <property type="match status" value="1"/>
</dbReference>
<dbReference type="InterPro" id="IPR011263">
    <property type="entry name" value="DNA-dir_RNA_pol_RpoA/D/Rpb3"/>
</dbReference>
<dbReference type="InterPro" id="IPR011773">
    <property type="entry name" value="DNA-dir_RpoA"/>
</dbReference>
<evidence type="ECO:0000256" key="8">
    <source>
        <dbReference type="ARBA" id="ARBA00032524"/>
    </source>
</evidence>
<comment type="catalytic activity">
    <reaction evidence="10 11">
        <text>RNA(n) + a ribonucleoside 5'-triphosphate = RNA(n+1) + diphosphate</text>
        <dbReference type="Rhea" id="RHEA:21248"/>
        <dbReference type="Rhea" id="RHEA-COMP:14527"/>
        <dbReference type="Rhea" id="RHEA-COMP:17342"/>
        <dbReference type="ChEBI" id="CHEBI:33019"/>
        <dbReference type="ChEBI" id="CHEBI:61557"/>
        <dbReference type="ChEBI" id="CHEBI:140395"/>
        <dbReference type="EC" id="2.7.7.6"/>
    </reaction>
</comment>
<dbReference type="GO" id="GO:0000428">
    <property type="term" value="C:DNA-directed RNA polymerase complex"/>
    <property type="evidence" value="ECO:0007669"/>
    <property type="project" value="UniProtKB-KW"/>
</dbReference>
<evidence type="ECO:0000256" key="3">
    <source>
        <dbReference type="ARBA" id="ARBA00015972"/>
    </source>
</evidence>
<evidence type="ECO:0000256" key="6">
    <source>
        <dbReference type="ARBA" id="ARBA00022695"/>
    </source>
</evidence>
<keyword evidence="6 11" id="KW-0548">Nucleotidyltransferase</keyword>
<comment type="domain">
    <text evidence="11">The N-terminal domain is essential for RNAP assembly and basal transcription, whereas the C-terminal domain is involved in interaction with transcriptional regulators and with upstream promoter elements.</text>
</comment>